<sequence length="231" mass="25707">MENVTCSCNVVESTVQGFTTVVIVVGDPVFLPKRQTRSGFKSYGKRVEINGFDREFNAITGLNGSGKSNILDAICFVLGISNLTHDIHISLQDSELDKLNPDDNPTTINLPNTQAKSSNTPREHSASYSPFPSRHNHLDVTTVPSTSKLPAFQDNSTLATLSTSGEVQARDPLPTILSPFKRVLFWPEDKETPSSKKKREKVPSAVSSSQWQDYNSKKLEEKNRKKKREEK</sequence>
<feature type="compositionally biased region" description="Polar residues" evidence="1">
    <location>
        <begin position="103"/>
        <end position="130"/>
    </location>
</feature>
<dbReference type="InterPro" id="IPR027417">
    <property type="entry name" value="P-loop_NTPase"/>
</dbReference>
<name>A0A7R9HMN8_9NEOP</name>
<dbReference type="Gene3D" id="3.40.50.300">
    <property type="entry name" value="P-loop containing nucleotide triphosphate hydrolases"/>
    <property type="match status" value="1"/>
</dbReference>
<reference evidence="3" key="1">
    <citation type="submission" date="2020-11" db="EMBL/GenBank/DDBJ databases">
        <authorList>
            <person name="Tran Van P."/>
        </authorList>
    </citation>
    <scope>NUCLEOTIDE SEQUENCE</scope>
</reference>
<feature type="region of interest" description="Disordered" evidence="1">
    <location>
        <begin position="187"/>
        <end position="231"/>
    </location>
</feature>
<protein>
    <recommendedName>
        <fullName evidence="2">RecF/RecN/SMC N-terminal domain-containing protein</fullName>
    </recommendedName>
</protein>
<feature type="compositionally biased region" description="Polar residues" evidence="1">
    <location>
        <begin position="205"/>
        <end position="214"/>
    </location>
</feature>
<feature type="compositionally biased region" description="Basic and acidic residues" evidence="1">
    <location>
        <begin position="215"/>
        <end position="231"/>
    </location>
</feature>
<proteinExistence type="predicted"/>
<evidence type="ECO:0000313" key="3">
    <source>
        <dbReference type="EMBL" id="CAD7428033.1"/>
    </source>
</evidence>
<dbReference type="PANTHER" id="PTHR43977">
    <property type="entry name" value="STRUCTURAL MAINTENANCE OF CHROMOSOMES PROTEIN 3"/>
    <property type="match status" value="1"/>
</dbReference>
<gene>
    <name evidence="3" type="ORF">TMSB3V08_LOCUS4853</name>
</gene>
<feature type="region of interest" description="Disordered" evidence="1">
    <location>
        <begin position="98"/>
        <end position="141"/>
    </location>
</feature>
<accession>A0A7R9HMN8</accession>
<dbReference type="InterPro" id="IPR003395">
    <property type="entry name" value="RecF/RecN/SMC_N"/>
</dbReference>
<dbReference type="EMBL" id="OB793614">
    <property type="protein sequence ID" value="CAD7428033.1"/>
    <property type="molecule type" value="Genomic_DNA"/>
</dbReference>
<dbReference type="Pfam" id="PF02463">
    <property type="entry name" value="SMC_N"/>
    <property type="match status" value="1"/>
</dbReference>
<evidence type="ECO:0000256" key="1">
    <source>
        <dbReference type="SAM" id="MobiDB-lite"/>
    </source>
</evidence>
<evidence type="ECO:0000259" key="2">
    <source>
        <dbReference type="Pfam" id="PF02463"/>
    </source>
</evidence>
<feature type="domain" description="RecF/RecN/SMC N-terminal" evidence="2">
    <location>
        <begin position="38"/>
        <end position="83"/>
    </location>
</feature>
<organism evidence="3">
    <name type="scientific">Timema monikensis</name>
    <dbReference type="NCBI Taxonomy" id="170555"/>
    <lineage>
        <taxon>Eukaryota</taxon>
        <taxon>Metazoa</taxon>
        <taxon>Ecdysozoa</taxon>
        <taxon>Arthropoda</taxon>
        <taxon>Hexapoda</taxon>
        <taxon>Insecta</taxon>
        <taxon>Pterygota</taxon>
        <taxon>Neoptera</taxon>
        <taxon>Polyneoptera</taxon>
        <taxon>Phasmatodea</taxon>
        <taxon>Timematodea</taxon>
        <taxon>Timematoidea</taxon>
        <taxon>Timematidae</taxon>
        <taxon>Timema</taxon>
    </lineage>
</organism>
<dbReference type="AlphaFoldDB" id="A0A7R9HMN8"/>
<dbReference type="SUPFAM" id="SSF52540">
    <property type="entry name" value="P-loop containing nucleoside triphosphate hydrolases"/>
    <property type="match status" value="1"/>
</dbReference>